<keyword evidence="4" id="KW-1185">Reference proteome</keyword>
<sequence>LSSPATPDFQKQPRPVAEAVCSVDTSLQVQTASSTDDPINGSSVSPDCSQSVSVDAQAGDSERTVNPSPNPSATQDCTPALSSSVSSKMPVPCSDEDTASELVVSGSCSSSPTLCMTLHSQLDKAHDVIDALRREMYTLKRDVAAAVIKVDQLDCGVRDNAVRASNAIGMSEKWLCDQLDELREEVNKLQKSNYHTKDSVKRLSSARDSHSNLIRDLTKRVKLPCGNQRPQTVRVCPLPVRRVIRITTISDATASRVDGTAIPVRVSVPGHIIPGTDANPETSHPEAKDTKRISDRPPADRDLAALSPAE</sequence>
<comment type="caution">
    <text evidence="3">The sequence shown here is derived from an EMBL/GenBank/DDBJ whole genome shotgun (WGS) entry which is preliminary data.</text>
</comment>
<feature type="compositionally biased region" description="Polar residues" evidence="2">
    <location>
        <begin position="28"/>
        <end position="41"/>
    </location>
</feature>
<feature type="region of interest" description="Disordered" evidence="2">
    <location>
        <begin position="270"/>
        <end position="310"/>
    </location>
</feature>
<reference evidence="3 4" key="1">
    <citation type="journal article" date="2023" name="Sci. Data">
        <title>Genome assembly of the Korean intertidal mud-creeper Batillaria attramentaria.</title>
        <authorList>
            <person name="Patra A.K."/>
            <person name="Ho P.T."/>
            <person name="Jun S."/>
            <person name="Lee S.J."/>
            <person name="Kim Y."/>
            <person name="Won Y.J."/>
        </authorList>
    </citation>
    <scope>NUCLEOTIDE SEQUENCE [LARGE SCALE GENOMIC DNA]</scope>
    <source>
        <strain evidence="3">Wonlab-2016</strain>
    </source>
</reference>
<feature type="non-terminal residue" evidence="3">
    <location>
        <position position="1"/>
    </location>
</feature>
<evidence type="ECO:0000313" key="4">
    <source>
        <dbReference type="Proteomes" id="UP001519460"/>
    </source>
</evidence>
<evidence type="ECO:0000313" key="3">
    <source>
        <dbReference type="EMBL" id="KAK7476384.1"/>
    </source>
</evidence>
<feature type="compositionally biased region" description="Low complexity" evidence="2">
    <location>
        <begin position="42"/>
        <end position="54"/>
    </location>
</feature>
<feature type="compositionally biased region" description="Basic and acidic residues" evidence="2">
    <location>
        <begin position="283"/>
        <end position="303"/>
    </location>
</feature>
<proteinExistence type="predicted"/>
<dbReference type="EMBL" id="JACVVK020000377">
    <property type="protein sequence ID" value="KAK7476384.1"/>
    <property type="molecule type" value="Genomic_DNA"/>
</dbReference>
<name>A0ABD0JNI3_9CAEN</name>
<organism evidence="3 4">
    <name type="scientific">Batillaria attramentaria</name>
    <dbReference type="NCBI Taxonomy" id="370345"/>
    <lineage>
        <taxon>Eukaryota</taxon>
        <taxon>Metazoa</taxon>
        <taxon>Spiralia</taxon>
        <taxon>Lophotrochozoa</taxon>
        <taxon>Mollusca</taxon>
        <taxon>Gastropoda</taxon>
        <taxon>Caenogastropoda</taxon>
        <taxon>Sorbeoconcha</taxon>
        <taxon>Cerithioidea</taxon>
        <taxon>Batillariidae</taxon>
        <taxon>Batillaria</taxon>
    </lineage>
</organism>
<feature type="non-terminal residue" evidence="3">
    <location>
        <position position="310"/>
    </location>
</feature>
<evidence type="ECO:0000256" key="1">
    <source>
        <dbReference type="SAM" id="Coils"/>
    </source>
</evidence>
<feature type="compositionally biased region" description="Polar residues" evidence="2">
    <location>
        <begin position="64"/>
        <end position="87"/>
    </location>
</feature>
<dbReference type="AlphaFoldDB" id="A0ABD0JNI3"/>
<gene>
    <name evidence="3" type="ORF">BaRGS_00032384</name>
</gene>
<feature type="coiled-coil region" evidence="1">
    <location>
        <begin position="172"/>
        <end position="199"/>
    </location>
</feature>
<keyword evidence="1" id="KW-0175">Coiled coil</keyword>
<evidence type="ECO:0000256" key="2">
    <source>
        <dbReference type="SAM" id="MobiDB-lite"/>
    </source>
</evidence>
<accession>A0ABD0JNI3</accession>
<dbReference type="Proteomes" id="UP001519460">
    <property type="component" value="Unassembled WGS sequence"/>
</dbReference>
<protein>
    <submittedName>
        <fullName evidence="3">Uncharacterized protein</fullName>
    </submittedName>
</protein>
<feature type="region of interest" description="Disordered" evidence="2">
    <location>
        <begin position="28"/>
        <end position="93"/>
    </location>
</feature>